<dbReference type="Pfam" id="PF05685">
    <property type="entry name" value="Uma2"/>
    <property type="match status" value="1"/>
</dbReference>
<dbReference type="RefSeq" id="WP_051861745.1">
    <property type="nucleotide sequence ID" value="NZ_JBHSPX010000003.1"/>
</dbReference>
<dbReference type="InterPro" id="IPR008538">
    <property type="entry name" value="Uma2"/>
</dbReference>
<dbReference type="PANTHER" id="PTHR35400:SF3">
    <property type="entry name" value="SLL1072 PROTEIN"/>
    <property type="match status" value="1"/>
</dbReference>
<protein>
    <submittedName>
        <fullName evidence="2">Uma2 family endonuclease</fullName>
    </submittedName>
</protein>
<organism evidence="2 3">
    <name type="scientific">Streptomyces ochraceiscleroticus</name>
    <dbReference type="NCBI Taxonomy" id="47761"/>
    <lineage>
        <taxon>Bacteria</taxon>
        <taxon>Bacillati</taxon>
        <taxon>Actinomycetota</taxon>
        <taxon>Actinomycetes</taxon>
        <taxon>Kitasatosporales</taxon>
        <taxon>Streptomycetaceae</taxon>
        <taxon>Streptomyces</taxon>
    </lineage>
</organism>
<keyword evidence="2" id="KW-0255">Endonuclease</keyword>
<evidence type="ECO:0000313" key="3">
    <source>
        <dbReference type="Proteomes" id="UP001596139"/>
    </source>
</evidence>
<dbReference type="GO" id="GO:0004519">
    <property type="term" value="F:endonuclease activity"/>
    <property type="evidence" value="ECO:0007669"/>
    <property type="project" value="UniProtKB-KW"/>
</dbReference>
<dbReference type="InterPro" id="IPR012296">
    <property type="entry name" value="Nuclease_put_TT1808"/>
</dbReference>
<keyword evidence="2" id="KW-0378">Hydrolase</keyword>
<dbReference type="EMBL" id="JBHSPX010000003">
    <property type="protein sequence ID" value="MFC6062703.1"/>
    <property type="molecule type" value="Genomic_DNA"/>
</dbReference>
<comment type="caution">
    <text evidence="2">The sequence shown here is derived from an EMBL/GenBank/DDBJ whole genome shotgun (WGS) entry which is preliminary data.</text>
</comment>
<feature type="domain" description="Putative restriction endonuclease" evidence="1">
    <location>
        <begin position="20"/>
        <end position="186"/>
    </location>
</feature>
<dbReference type="CDD" id="cd06260">
    <property type="entry name" value="DUF820-like"/>
    <property type="match status" value="1"/>
</dbReference>
<proteinExistence type="predicted"/>
<keyword evidence="2" id="KW-0540">Nuclease</keyword>
<dbReference type="Gene3D" id="3.90.1570.10">
    <property type="entry name" value="tt1808, chain A"/>
    <property type="match status" value="1"/>
</dbReference>
<dbReference type="InterPro" id="IPR011335">
    <property type="entry name" value="Restrct_endonuc-II-like"/>
</dbReference>
<dbReference type="SUPFAM" id="SSF52980">
    <property type="entry name" value="Restriction endonuclease-like"/>
    <property type="match status" value="1"/>
</dbReference>
<evidence type="ECO:0000313" key="2">
    <source>
        <dbReference type="EMBL" id="MFC6062703.1"/>
    </source>
</evidence>
<reference evidence="3" key="1">
    <citation type="journal article" date="2019" name="Int. J. Syst. Evol. Microbiol.">
        <title>The Global Catalogue of Microorganisms (GCM) 10K type strain sequencing project: providing services to taxonomists for standard genome sequencing and annotation.</title>
        <authorList>
            <consortium name="The Broad Institute Genomics Platform"/>
            <consortium name="The Broad Institute Genome Sequencing Center for Infectious Disease"/>
            <person name="Wu L."/>
            <person name="Ma J."/>
        </authorList>
    </citation>
    <scope>NUCLEOTIDE SEQUENCE [LARGE SCALE GENOMIC DNA]</scope>
    <source>
        <strain evidence="3">CGMCC 1.15180</strain>
    </source>
</reference>
<dbReference type="PANTHER" id="PTHR35400">
    <property type="entry name" value="SLR1083 PROTEIN"/>
    <property type="match status" value="1"/>
</dbReference>
<name>A0ABW1MGX8_9ACTN</name>
<sequence>MSLDTQYHYPVPPPGGWTAEDLDRLPDLPRHTELLDGNLVFMSPQTRFHSRTLSLLEYGLLGQVPDGLGVFREFDVRLDRRNRPSPDVTVVPADADTGPKDTWLRPEDVLLAVETVSDDSVERDRELKPRKYAEAGFPHFWRVEPADGLPVVYVYELDPATRVYVLSGIHHNRLELTVPFPLDIDLTTITNRRPGWRAMVDAPPSHAEN</sequence>
<dbReference type="Proteomes" id="UP001596139">
    <property type="component" value="Unassembled WGS sequence"/>
</dbReference>
<accession>A0ABW1MGX8</accession>
<gene>
    <name evidence="2" type="ORF">ACFP4F_09080</name>
</gene>
<evidence type="ECO:0000259" key="1">
    <source>
        <dbReference type="Pfam" id="PF05685"/>
    </source>
</evidence>
<keyword evidence="3" id="KW-1185">Reference proteome</keyword>